<dbReference type="EMBL" id="LAZR01033918">
    <property type="protein sequence ID" value="KKL46756.1"/>
    <property type="molecule type" value="Genomic_DNA"/>
</dbReference>
<dbReference type="Gene3D" id="3.10.28.10">
    <property type="entry name" value="Homing endonucleases"/>
    <property type="match status" value="1"/>
</dbReference>
<reference evidence="1" key="1">
    <citation type="journal article" date="2015" name="Nature">
        <title>Complex archaea that bridge the gap between prokaryotes and eukaryotes.</title>
        <authorList>
            <person name="Spang A."/>
            <person name="Saw J.H."/>
            <person name="Jorgensen S.L."/>
            <person name="Zaremba-Niedzwiedzka K."/>
            <person name="Martijn J."/>
            <person name="Lind A.E."/>
            <person name="van Eijk R."/>
            <person name="Schleper C."/>
            <person name="Guy L."/>
            <person name="Ettema T.J."/>
        </authorList>
    </citation>
    <scope>NUCLEOTIDE SEQUENCE</scope>
</reference>
<dbReference type="SUPFAM" id="SSF55608">
    <property type="entry name" value="Homing endonucleases"/>
    <property type="match status" value="1"/>
</dbReference>
<evidence type="ECO:0000313" key="1">
    <source>
        <dbReference type="EMBL" id="KKL46756.1"/>
    </source>
</evidence>
<dbReference type="AlphaFoldDB" id="A0A0F9CZA0"/>
<protein>
    <recommendedName>
        <fullName evidence="2">Homing endonuclease LAGLIDADG domain-containing protein</fullName>
    </recommendedName>
</protein>
<name>A0A0F9CZA0_9ZZZZ</name>
<comment type="caution">
    <text evidence="1">The sequence shown here is derived from an EMBL/GenBank/DDBJ whole genome shotgun (WGS) entry which is preliminary data.</text>
</comment>
<organism evidence="1">
    <name type="scientific">marine sediment metagenome</name>
    <dbReference type="NCBI Taxonomy" id="412755"/>
    <lineage>
        <taxon>unclassified sequences</taxon>
        <taxon>metagenomes</taxon>
        <taxon>ecological metagenomes</taxon>
    </lineage>
</organism>
<accession>A0A0F9CZA0</accession>
<evidence type="ECO:0008006" key="2">
    <source>
        <dbReference type="Google" id="ProtNLM"/>
    </source>
</evidence>
<proteinExistence type="predicted"/>
<sequence>MIKTIDIAWLGGLLEGEGCFMLARRRHPAISLAMTSEDTVIRASVLMKTKASQNKTMWRMQVNGIYAIQWMMTLYPFLGRRRKSTITEIIRYWKNNRYRAPSGMRFMATCHPDEVVHSFGLCNTCYENQRLGRKRLFKKVG</sequence>
<gene>
    <name evidence="1" type="ORF">LCGC14_2342420</name>
</gene>
<dbReference type="InterPro" id="IPR027434">
    <property type="entry name" value="Homing_endonucl"/>
</dbReference>